<gene>
    <name evidence="2" type="ORF">ATANTOWER_022618</name>
</gene>
<keyword evidence="3" id="KW-1185">Reference proteome</keyword>
<accession>A0ABU7BK38</accession>
<organism evidence="2 3">
    <name type="scientific">Ataeniobius toweri</name>
    <dbReference type="NCBI Taxonomy" id="208326"/>
    <lineage>
        <taxon>Eukaryota</taxon>
        <taxon>Metazoa</taxon>
        <taxon>Chordata</taxon>
        <taxon>Craniata</taxon>
        <taxon>Vertebrata</taxon>
        <taxon>Euteleostomi</taxon>
        <taxon>Actinopterygii</taxon>
        <taxon>Neopterygii</taxon>
        <taxon>Teleostei</taxon>
        <taxon>Neoteleostei</taxon>
        <taxon>Acanthomorphata</taxon>
        <taxon>Ovalentaria</taxon>
        <taxon>Atherinomorphae</taxon>
        <taxon>Cyprinodontiformes</taxon>
        <taxon>Goodeidae</taxon>
        <taxon>Ataeniobius</taxon>
    </lineage>
</organism>
<feature type="compositionally biased region" description="Polar residues" evidence="1">
    <location>
        <begin position="98"/>
        <end position="130"/>
    </location>
</feature>
<proteinExistence type="predicted"/>
<feature type="region of interest" description="Disordered" evidence="1">
    <location>
        <begin position="98"/>
        <end position="145"/>
    </location>
</feature>
<comment type="caution">
    <text evidence="2">The sequence shown here is derived from an EMBL/GenBank/DDBJ whole genome shotgun (WGS) entry which is preliminary data.</text>
</comment>
<sequence length="169" mass="20060">MEANKPFVEKETWGDHVERELEELPENESYTKKTVICAQKKVTEKELICETKEKVNQQEKKQPFKRKRKNKRTVAWETFLEPDNMQLENVTEISDIQTSESVQVENLTEVSDIQTSDGTQEESITQASDHQSSEDAENNPRIRHIRRGWTRTYNCPTHHQNNRQRFWNQ</sequence>
<dbReference type="Proteomes" id="UP001345963">
    <property type="component" value="Unassembled WGS sequence"/>
</dbReference>
<dbReference type="EMBL" id="JAHUTI010054127">
    <property type="protein sequence ID" value="MED6249975.1"/>
    <property type="molecule type" value="Genomic_DNA"/>
</dbReference>
<evidence type="ECO:0000313" key="3">
    <source>
        <dbReference type="Proteomes" id="UP001345963"/>
    </source>
</evidence>
<reference evidence="2 3" key="1">
    <citation type="submission" date="2021-07" db="EMBL/GenBank/DDBJ databases">
        <authorList>
            <person name="Palmer J.M."/>
        </authorList>
    </citation>
    <scope>NUCLEOTIDE SEQUENCE [LARGE SCALE GENOMIC DNA]</scope>
    <source>
        <strain evidence="2 3">AT_MEX2019</strain>
        <tissue evidence="2">Muscle</tissue>
    </source>
</reference>
<name>A0ABU7BK38_9TELE</name>
<evidence type="ECO:0000256" key="1">
    <source>
        <dbReference type="SAM" id="MobiDB-lite"/>
    </source>
</evidence>
<protein>
    <submittedName>
        <fullName evidence="2">Uncharacterized protein</fullName>
    </submittedName>
</protein>
<evidence type="ECO:0000313" key="2">
    <source>
        <dbReference type="EMBL" id="MED6249975.1"/>
    </source>
</evidence>